<organism evidence="5 6">
    <name type="scientific">Actinidia rufa</name>
    <dbReference type="NCBI Taxonomy" id="165716"/>
    <lineage>
        <taxon>Eukaryota</taxon>
        <taxon>Viridiplantae</taxon>
        <taxon>Streptophyta</taxon>
        <taxon>Embryophyta</taxon>
        <taxon>Tracheophyta</taxon>
        <taxon>Spermatophyta</taxon>
        <taxon>Magnoliopsida</taxon>
        <taxon>eudicotyledons</taxon>
        <taxon>Gunneridae</taxon>
        <taxon>Pentapetalae</taxon>
        <taxon>asterids</taxon>
        <taxon>Ericales</taxon>
        <taxon>Actinidiaceae</taxon>
        <taxon>Actinidia</taxon>
    </lineage>
</organism>
<dbReference type="AlphaFoldDB" id="A0A7J0ETH0"/>
<feature type="domain" description="RPAP1 N-terminal" evidence="4">
    <location>
        <begin position="135"/>
        <end position="178"/>
    </location>
</feature>
<sequence length="358" mass="38877">MEKPRSGSKHGPKTSQRKPFGAKSLQVSEDEASRLVGGIVEKGISDAPLPPSSAPRLTVLPFPVARHRSHGPPELAPRSCVLPQKLSPDNNAKAQDVTMEEMDPESLEEVSQSTIVEKRVETMEDSVLLEGIESQIDAENRAQLQRMSANEIAEAQAEIMERMTPAVIETLRKRGQNKLKKQKESSSVMAAKGEVGNLQDGKQLITDAKDSPLYNSDISENVMTATSTDTRSGLGCDGMQNLKPGSSSLWDSWSDTSTRCGYTADNVSQRDFLRTEGDPGAAGYTIKEAVALTRSVVPGQRALALHLLASVLDKALHNICQKQVGYNVKVGNDNRFIDWGAVWAYALGPEPELALSLR</sequence>
<dbReference type="InterPro" id="IPR013929">
    <property type="entry name" value="RPAP1_C"/>
</dbReference>
<accession>A0A7J0ETH0</accession>
<evidence type="ECO:0000259" key="4">
    <source>
        <dbReference type="Pfam" id="PF08621"/>
    </source>
</evidence>
<evidence type="ECO:0000313" key="6">
    <source>
        <dbReference type="Proteomes" id="UP000585474"/>
    </source>
</evidence>
<dbReference type="OrthoDB" id="348201at2759"/>
<evidence type="ECO:0000256" key="2">
    <source>
        <dbReference type="SAM" id="MobiDB-lite"/>
    </source>
</evidence>
<name>A0A7J0ETH0_9ERIC</name>
<comment type="caution">
    <text evidence="5">The sequence shown here is derived from an EMBL/GenBank/DDBJ whole genome shotgun (WGS) entry which is preliminary data.</text>
</comment>
<evidence type="ECO:0000256" key="1">
    <source>
        <dbReference type="ARBA" id="ARBA00009953"/>
    </source>
</evidence>
<dbReference type="PANTHER" id="PTHR47605">
    <property type="entry name" value="TRANSCRIPTIONAL ELONGATION REGULATOR MINIYO"/>
    <property type="match status" value="1"/>
</dbReference>
<dbReference type="EMBL" id="BJWL01000006">
    <property type="protein sequence ID" value="GFY89795.1"/>
    <property type="molecule type" value="Genomic_DNA"/>
</dbReference>
<evidence type="ECO:0000259" key="3">
    <source>
        <dbReference type="Pfam" id="PF08620"/>
    </source>
</evidence>
<feature type="compositionally biased region" description="Basic residues" evidence="2">
    <location>
        <begin position="1"/>
        <end position="16"/>
    </location>
</feature>
<dbReference type="InterPro" id="IPR055326">
    <property type="entry name" value="MINIYO"/>
</dbReference>
<proteinExistence type="inferred from homology"/>
<gene>
    <name evidence="5" type="ORF">Acr_06g0017350</name>
</gene>
<dbReference type="Proteomes" id="UP000585474">
    <property type="component" value="Unassembled WGS sequence"/>
</dbReference>
<reference evidence="5 6" key="1">
    <citation type="submission" date="2019-07" db="EMBL/GenBank/DDBJ databases">
        <title>De Novo Assembly of kiwifruit Actinidia rufa.</title>
        <authorList>
            <person name="Sugita-Konishi S."/>
            <person name="Sato K."/>
            <person name="Mori E."/>
            <person name="Abe Y."/>
            <person name="Kisaki G."/>
            <person name="Hamano K."/>
            <person name="Suezawa K."/>
            <person name="Otani M."/>
            <person name="Fukuda T."/>
            <person name="Manabe T."/>
            <person name="Gomi K."/>
            <person name="Tabuchi M."/>
            <person name="Akimitsu K."/>
            <person name="Kataoka I."/>
        </authorList>
    </citation>
    <scope>NUCLEOTIDE SEQUENCE [LARGE SCALE GENOMIC DNA]</scope>
    <source>
        <strain evidence="6">cv. Fuchu</strain>
    </source>
</reference>
<evidence type="ECO:0000313" key="5">
    <source>
        <dbReference type="EMBL" id="GFY89795.1"/>
    </source>
</evidence>
<feature type="domain" description="RPAP1 C-terminal" evidence="3">
    <location>
        <begin position="266"/>
        <end position="315"/>
    </location>
</feature>
<dbReference type="Pfam" id="PF08620">
    <property type="entry name" value="RPAP1_C"/>
    <property type="match status" value="1"/>
</dbReference>
<dbReference type="Pfam" id="PF08621">
    <property type="entry name" value="RPAP1_N"/>
    <property type="match status" value="1"/>
</dbReference>
<comment type="similarity">
    <text evidence="1">Belongs to the RPAP1 family.</text>
</comment>
<protein>
    <submittedName>
        <fullName evidence="5">RPAP1-like, carboxy-terminal protein</fullName>
    </submittedName>
</protein>
<keyword evidence="6" id="KW-1185">Reference proteome</keyword>
<feature type="region of interest" description="Disordered" evidence="2">
    <location>
        <begin position="1"/>
        <end position="31"/>
    </location>
</feature>
<dbReference type="PANTHER" id="PTHR47605:SF2">
    <property type="entry name" value="TRANSCRIPTIONAL ELONGATION REGULATOR MINIYO"/>
    <property type="match status" value="1"/>
</dbReference>
<dbReference type="InterPro" id="IPR013930">
    <property type="entry name" value="RPAP1_N"/>
</dbReference>
<feature type="region of interest" description="Disordered" evidence="2">
    <location>
        <begin position="68"/>
        <end position="90"/>
    </location>
</feature>